<dbReference type="InterPro" id="IPR011989">
    <property type="entry name" value="ARM-like"/>
</dbReference>
<dbReference type="SUPFAM" id="SSF48371">
    <property type="entry name" value="ARM repeat"/>
    <property type="match status" value="1"/>
</dbReference>
<evidence type="ECO:0000256" key="9">
    <source>
        <dbReference type="SAM" id="Phobius"/>
    </source>
</evidence>
<dbReference type="SUPFAM" id="SSF103473">
    <property type="entry name" value="MFS general substrate transporter"/>
    <property type="match status" value="1"/>
</dbReference>
<dbReference type="Proteomes" id="UP000198310">
    <property type="component" value="Unassembled WGS sequence"/>
</dbReference>
<dbReference type="InterPro" id="IPR050866">
    <property type="entry name" value="CNG_cation_channel"/>
</dbReference>
<organism evidence="11 12">
    <name type="scientific">Hymenobacter mucosus</name>
    <dbReference type="NCBI Taxonomy" id="1411120"/>
    <lineage>
        <taxon>Bacteria</taxon>
        <taxon>Pseudomonadati</taxon>
        <taxon>Bacteroidota</taxon>
        <taxon>Cytophagia</taxon>
        <taxon>Cytophagales</taxon>
        <taxon>Hymenobacteraceae</taxon>
        <taxon>Hymenobacter</taxon>
    </lineage>
</organism>
<dbReference type="SMART" id="SM00100">
    <property type="entry name" value="cNMP"/>
    <property type="match status" value="1"/>
</dbReference>
<keyword evidence="5" id="KW-0406">Ion transport</keyword>
<reference evidence="12" key="1">
    <citation type="submission" date="2017-06" db="EMBL/GenBank/DDBJ databases">
        <authorList>
            <person name="Varghese N."/>
            <person name="Submissions S."/>
        </authorList>
    </citation>
    <scope>NUCLEOTIDE SEQUENCE [LARGE SCALE GENOMIC DNA]</scope>
    <source>
        <strain evidence="12">DSM 28041</strain>
    </source>
</reference>
<feature type="transmembrane region" description="Helical" evidence="9">
    <location>
        <begin position="172"/>
        <end position="194"/>
    </location>
</feature>
<dbReference type="GO" id="GO:0044877">
    <property type="term" value="F:protein-containing complex binding"/>
    <property type="evidence" value="ECO:0007669"/>
    <property type="project" value="TreeGrafter"/>
</dbReference>
<feature type="transmembrane region" description="Helical" evidence="9">
    <location>
        <begin position="262"/>
        <end position="284"/>
    </location>
</feature>
<keyword evidence="12" id="KW-1185">Reference proteome</keyword>
<dbReference type="PROSITE" id="PS50042">
    <property type="entry name" value="CNMP_BINDING_3"/>
    <property type="match status" value="1"/>
</dbReference>
<evidence type="ECO:0000313" key="12">
    <source>
        <dbReference type="Proteomes" id="UP000198310"/>
    </source>
</evidence>
<dbReference type="AlphaFoldDB" id="A0A239A7K9"/>
<evidence type="ECO:0000256" key="7">
    <source>
        <dbReference type="ARBA" id="ARBA00023286"/>
    </source>
</evidence>
<evidence type="ECO:0000256" key="8">
    <source>
        <dbReference type="ARBA" id="ARBA00023303"/>
    </source>
</evidence>
<comment type="subcellular location">
    <subcellularLocation>
        <location evidence="1">Membrane</location>
        <topology evidence="1">Multi-pass membrane protein</topology>
    </subcellularLocation>
</comment>
<dbReference type="PROSITE" id="PS00889">
    <property type="entry name" value="CNMP_BINDING_2"/>
    <property type="match status" value="1"/>
</dbReference>
<feature type="transmembrane region" description="Helical" evidence="9">
    <location>
        <begin position="370"/>
        <end position="389"/>
    </location>
</feature>
<keyword evidence="6 9" id="KW-0472">Membrane</keyword>
<feature type="transmembrane region" description="Helical" evidence="9">
    <location>
        <begin position="215"/>
        <end position="242"/>
    </location>
</feature>
<keyword evidence="2" id="KW-0813">Transport</keyword>
<gene>
    <name evidence="11" type="ORF">SAMN06269173_11123</name>
</gene>
<keyword evidence="4 9" id="KW-1133">Transmembrane helix</keyword>
<evidence type="ECO:0000256" key="6">
    <source>
        <dbReference type="ARBA" id="ARBA00023136"/>
    </source>
</evidence>
<sequence>METWQHFLGVRSREVKTVWLFFLHNFLLGIGTILVYVVANVILLEHNPARSLPLGYGMGALAMLGVGQLYTYAEHRWPLRTLATRTLGVVVCFTGLLGTLLLLGHSVTAAVVLMAGYRVIYLFTNLEFWGLSAVVFNVRQGRRLFSVISSGDMPAKALGAVLAIFVHAQLDLLFLLLVAFGAYVAALGTQRLVFQSHVVEVRPAPVRPAAPESAPVFRGVLGSMPLVACMGLSGLAITAVATGVEFSFLVHVKQKLQDQNTVLQYVGGVLALTYLAALLGKLLLTRQGLDRLGLPRTLLLLPLTALAGVALFGALPLLDVGPAGRLVYFCALYLGLEVLRRAVFEPVFLVLFQPLAPVARLRGHTLVKGVYEPVGMGLTGLLLAVLYHFPTLHQGVLFGWMGMLLLGVVLLLGRVHRYYLAELKTVLSHRFAGPAPILTTAEALEVREEVDESAAGMGLPDAEAVLVDQPLDSNTALQHPDLAVRQAAIRACLTANAAHAAAHASLQELAASAELEQRLAALGLLAYLAPAGQVALLRACVHSLEPRLLKAASRAAAETPTREVVNLFIALLDEKAVRKLAADTLVDMGGAVLPVLETALQHYTDYPLLRRLAVVCARLGIPASRRVLVGLAQHANLTRRAAALHALSRFEAVATEAPLFQHLMQKEMRLAQQLLHGMLGANVELRSCLKYELTKVQQRLFGLLLQLYDRQPILDAQRSIARAGQERQANALEILDNLIPRPLYQGLQALVDVGRLSKKVQTFDQLLGPLPPESIVATILARGDEVFAPWTISVALRQWQPSPATVALLHAYLQAPNQLVRESAEDVLALLPARYPAVYAHWLSLHPLPAAGGGPEPPAPRVPAVERILLLKHTSLFAQTPENVLSSITPIMQEVTFMQGQQVFAKGDLGTSLFIIYEGEVRIFNGEHQLAVFREGDFFGELALLDAEPRSATAIAQGPVVAFRLDQEDFYDVMEECDEVLHNILRVLCQRLRQQNEKMKSLTHPHPA</sequence>
<feature type="domain" description="Cyclic nucleotide-binding" evidence="10">
    <location>
        <begin position="876"/>
        <end position="991"/>
    </location>
</feature>
<name>A0A239A7K9_9BACT</name>
<feature type="transmembrane region" description="Helical" evidence="9">
    <location>
        <begin position="119"/>
        <end position="138"/>
    </location>
</feature>
<feature type="transmembrane region" description="Helical" evidence="9">
    <location>
        <begin position="296"/>
        <end position="318"/>
    </location>
</feature>
<evidence type="ECO:0000259" key="10">
    <source>
        <dbReference type="PROSITE" id="PS50042"/>
    </source>
</evidence>
<evidence type="ECO:0000256" key="2">
    <source>
        <dbReference type="ARBA" id="ARBA00022448"/>
    </source>
</evidence>
<dbReference type="InterPro" id="IPR016024">
    <property type="entry name" value="ARM-type_fold"/>
</dbReference>
<dbReference type="PRINTS" id="PR00103">
    <property type="entry name" value="CAMPKINASE"/>
</dbReference>
<evidence type="ECO:0000313" key="11">
    <source>
        <dbReference type="EMBL" id="SNR91291.1"/>
    </source>
</evidence>
<dbReference type="EMBL" id="FZNS01000011">
    <property type="protein sequence ID" value="SNR91291.1"/>
    <property type="molecule type" value="Genomic_DNA"/>
</dbReference>
<dbReference type="InterPro" id="IPR018488">
    <property type="entry name" value="cNMP-bd_CS"/>
</dbReference>
<dbReference type="GO" id="GO:0016020">
    <property type="term" value="C:membrane"/>
    <property type="evidence" value="ECO:0007669"/>
    <property type="project" value="UniProtKB-SubCell"/>
</dbReference>
<feature type="transmembrane region" description="Helical" evidence="9">
    <location>
        <begin position="145"/>
        <end position="166"/>
    </location>
</feature>
<feature type="transmembrane region" description="Helical" evidence="9">
    <location>
        <begin position="21"/>
        <end position="42"/>
    </location>
</feature>
<dbReference type="InterPro" id="IPR018490">
    <property type="entry name" value="cNMP-bd_dom_sf"/>
</dbReference>
<protein>
    <submittedName>
        <fullName evidence="11">Cyclic nucleotide-binding domain-containing protein</fullName>
    </submittedName>
</protein>
<dbReference type="InterPro" id="IPR000595">
    <property type="entry name" value="cNMP-bd_dom"/>
</dbReference>
<dbReference type="Gene3D" id="2.60.120.10">
    <property type="entry name" value="Jelly Rolls"/>
    <property type="match status" value="1"/>
</dbReference>
<keyword evidence="3 9" id="KW-0812">Transmembrane</keyword>
<dbReference type="SUPFAM" id="SSF51206">
    <property type="entry name" value="cAMP-binding domain-like"/>
    <property type="match status" value="1"/>
</dbReference>
<feature type="transmembrane region" description="Helical" evidence="9">
    <location>
        <begin position="395"/>
        <end position="413"/>
    </location>
</feature>
<dbReference type="InterPro" id="IPR036259">
    <property type="entry name" value="MFS_trans_sf"/>
</dbReference>
<dbReference type="PANTHER" id="PTHR45638:SF11">
    <property type="entry name" value="CYCLIC NUCLEOTIDE-GATED CATION CHANNEL SUBUNIT A"/>
    <property type="match status" value="1"/>
</dbReference>
<proteinExistence type="predicted"/>
<dbReference type="GO" id="GO:0005221">
    <property type="term" value="F:intracellularly cyclic nucleotide-activated monoatomic cation channel activity"/>
    <property type="evidence" value="ECO:0007669"/>
    <property type="project" value="InterPro"/>
</dbReference>
<keyword evidence="7" id="KW-1071">Ligand-gated ion channel</keyword>
<dbReference type="InterPro" id="IPR014710">
    <property type="entry name" value="RmlC-like_jellyroll"/>
</dbReference>
<dbReference type="Pfam" id="PF00027">
    <property type="entry name" value="cNMP_binding"/>
    <property type="match status" value="1"/>
</dbReference>
<accession>A0A239A7K9</accession>
<evidence type="ECO:0000256" key="4">
    <source>
        <dbReference type="ARBA" id="ARBA00022989"/>
    </source>
</evidence>
<dbReference type="CDD" id="cd00038">
    <property type="entry name" value="CAP_ED"/>
    <property type="match status" value="1"/>
</dbReference>
<dbReference type="Gene3D" id="1.25.10.10">
    <property type="entry name" value="Leucine-rich Repeat Variant"/>
    <property type="match status" value="1"/>
</dbReference>
<dbReference type="RefSeq" id="WP_089333862.1">
    <property type="nucleotide sequence ID" value="NZ_FZNS01000011.1"/>
</dbReference>
<keyword evidence="8" id="KW-0407">Ion channel</keyword>
<evidence type="ECO:0000256" key="3">
    <source>
        <dbReference type="ARBA" id="ARBA00022692"/>
    </source>
</evidence>
<evidence type="ECO:0000256" key="1">
    <source>
        <dbReference type="ARBA" id="ARBA00004141"/>
    </source>
</evidence>
<dbReference type="PANTHER" id="PTHR45638">
    <property type="entry name" value="CYCLIC NUCLEOTIDE-GATED CATION CHANNEL SUBUNIT A"/>
    <property type="match status" value="1"/>
</dbReference>
<evidence type="ECO:0000256" key="5">
    <source>
        <dbReference type="ARBA" id="ARBA00023065"/>
    </source>
</evidence>
<feature type="transmembrane region" description="Helical" evidence="9">
    <location>
        <begin position="54"/>
        <end position="73"/>
    </location>
</feature>
<feature type="transmembrane region" description="Helical" evidence="9">
    <location>
        <begin position="85"/>
        <end position="113"/>
    </location>
</feature>